<dbReference type="InterPro" id="IPR029035">
    <property type="entry name" value="DHS-like_NAD/FAD-binding_dom"/>
</dbReference>
<dbReference type="SUPFAM" id="SSF52467">
    <property type="entry name" value="DHS-like NAD/FAD-binding domain"/>
    <property type="match status" value="1"/>
</dbReference>
<keyword evidence="2" id="KW-1185">Reference proteome</keyword>
<evidence type="ECO:0000313" key="2">
    <source>
        <dbReference type="Proteomes" id="UP001341135"/>
    </source>
</evidence>
<accession>A0ABN6ZPZ3</accession>
<evidence type="ECO:0000313" key="1">
    <source>
        <dbReference type="EMBL" id="BES82316.1"/>
    </source>
</evidence>
<proteinExistence type="predicted"/>
<protein>
    <recommendedName>
        <fullName evidence="3">Deacetylase sirtuin-type domain-containing protein</fullName>
    </recommendedName>
</protein>
<sequence length="194" mass="20626">MLLLGPGSLGELLGLDAALAEPLDLYNAARGRTRRGLELLRAALERGVVRRVVYLSVDGVLPRLLGGEHVLDVYGSASRMRCTRCGRKWWLEEGTVCPGCGAPGQRDYQDAPRSRLLGEAIYELTTAGTVAVHGLGEPPLALGAVLALAASRFTRVVLLEPVPQQLRGLGLEEPGKNLVELLEELAALQSGGPS</sequence>
<evidence type="ECO:0008006" key="3">
    <source>
        <dbReference type="Google" id="ProtNLM"/>
    </source>
</evidence>
<organism evidence="1 2">
    <name type="scientific">Pyrodictium abyssi</name>
    <dbReference type="NCBI Taxonomy" id="54256"/>
    <lineage>
        <taxon>Archaea</taxon>
        <taxon>Thermoproteota</taxon>
        <taxon>Thermoprotei</taxon>
        <taxon>Desulfurococcales</taxon>
        <taxon>Pyrodictiaceae</taxon>
        <taxon>Pyrodictium</taxon>
    </lineage>
</organism>
<name>A0ABN6ZPZ3_9CREN</name>
<dbReference type="EMBL" id="AP028907">
    <property type="protein sequence ID" value="BES82316.1"/>
    <property type="molecule type" value="Genomic_DNA"/>
</dbReference>
<dbReference type="Proteomes" id="UP001341135">
    <property type="component" value="Chromosome"/>
</dbReference>
<reference evidence="1 2" key="1">
    <citation type="submission" date="2023-09" db="EMBL/GenBank/DDBJ databases">
        <title>Pyrofollis japonicus gen. nov. sp. nov., a novel member of the family Pyrodictiaceae isolated from the Iheya North hydrothermal field.</title>
        <authorList>
            <person name="Miyazaki U."/>
            <person name="Sanari M."/>
            <person name="Tame A."/>
            <person name="Kitajima M."/>
            <person name="Okamoto A."/>
            <person name="Sawayama S."/>
            <person name="Miyazaki J."/>
            <person name="Takai K."/>
            <person name="Nakagawa S."/>
        </authorList>
    </citation>
    <scope>NUCLEOTIDE SEQUENCE [LARGE SCALE GENOMIC DNA]</scope>
    <source>
        <strain evidence="1 2">AV2</strain>
    </source>
</reference>
<gene>
    <name evidence="1" type="ORF">PABY_18830</name>
</gene>